<organism evidence="3 4">
    <name type="scientific">Colletotrichum higginsianum (strain IMI 349063)</name>
    <name type="common">Crucifer anthracnose fungus</name>
    <dbReference type="NCBI Taxonomy" id="759273"/>
    <lineage>
        <taxon>Eukaryota</taxon>
        <taxon>Fungi</taxon>
        <taxon>Dikarya</taxon>
        <taxon>Ascomycota</taxon>
        <taxon>Pezizomycotina</taxon>
        <taxon>Sordariomycetes</taxon>
        <taxon>Hypocreomycetidae</taxon>
        <taxon>Glomerellales</taxon>
        <taxon>Glomerellaceae</taxon>
        <taxon>Colletotrichum</taxon>
        <taxon>Colletotrichum destructivum species complex</taxon>
    </lineage>
</organism>
<evidence type="ECO:0000256" key="1">
    <source>
        <dbReference type="SAM" id="MobiDB-lite"/>
    </source>
</evidence>
<dbReference type="OrthoDB" id="4823406at2759"/>
<evidence type="ECO:0000256" key="2">
    <source>
        <dbReference type="SAM" id="Phobius"/>
    </source>
</evidence>
<sequence length="201" mass="20668">MNLADHFGRALGAGEPPPPPFQTSAVADTLLLPPEPDGCSFIYEDDRTTITNGHAVDLEGRPAPRGPAKGECEAPSPADQHENIRAWLSGVVVADEGDKPLVADVFYALGGLSNADPAAGGQARTRQGGGGVGVGVGRANVKVHTMGPGFVGRAPPFASSEFFANAVVVAILLLFAPGFTILAAGVFVTSRVAERWAGQDQ</sequence>
<dbReference type="KEGG" id="chig:CH63R_07109"/>
<gene>
    <name evidence="3" type="ORF">CH63R_07109</name>
</gene>
<accession>A0A1B7Y8L4</accession>
<keyword evidence="2" id="KW-0812">Transmembrane</keyword>
<dbReference type="EMBL" id="LTAN01000005">
    <property type="protein sequence ID" value="OBR08344.1"/>
    <property type="molecule type" value="Genomic_DNA"/>
</dbReference>
<evidence type="ECO:0000313" key="3">
    <source>
        <dbReference type="EMBL" id="OBR08344.1"/>
    </source>
</evidence>
<dbReference type="VEuPathDB" id="FungiDB:CH63R_07109"/>
<proteinExistence type="predicted"/>
<dbReference type="Proteomes" id="UP000092177">
    <property type="component" value="Chromosome 5"/>
</dbReference>
<dbReference type="AlphaFoldDB" id="A0A1B7Y8L4"/>
<feature type="transmembrane region" description="Helical" evidence="2">
    <location>
        <begin position="162"/>
        <end position="188"/>
    </location>
</feature>
<keyword evidence="2" id="KW-1133">Transmembrane helix</keyword>
<keyword evidence="2" id="KW-0472">Membrane</keyword>
<feature type="region of interest" description="Disordered" evidence="1">
    <location>
        <begin position="56"/>
        <end position="79"/>
    </location>
</feature>
<reference evidence="4" key="1">
    <citation type="journal article" date="2017" name="BMC Genomics">
        <title>Gapless genome assembly of Colletotrichum higginsianum reveals chromosome structure and association of transposable elements with secondary metabolite gene clusters.</title>
        <authorList>
            <person name="Dallery J.-F."/>
            <person name="Lapalu N."/>
            <person name="Zampounis A."/>
            <person name="Pigne S."/>
            <person name="Luyten I."/>
            <person name="Amselem J."/>
            <person name="Wittenberg A.H.J."/>
            <person name="Zhou S."/>
            <person name="de Queiroz M.V."/>
            <person name="Robin G.P."/>
            <person name="Auger A."/>
            <person name="Hainaut M."/>
            <person name="Henrissat B."/>
            <person name="Kim K.-T."/>
            <person name="Lee Y.-H."/>
            <person name="Lespinet O."/>
            <person name="Schwartz D.C."/>
            <person name="Thon M.R."/>
            <person name="O'Connell R.J."/>
        </authorList>
    </citation>
    <scope>NUCLEOTIDE SEQUENCE [LARGE SCALE GENOMIC DNA]</scope>
    <source>
        <strain evidence="4">IMI 349063</strain>
    </source>
</reference>
<dbReference type="RefSeq" id="XP_018156862.1">
    <property type="nucleotide sequence ID" value="XM_018302084.1"/>
</dbReference>
<protein>
    <submittedName>
        <fullName evidence="3">Uncharacterized protein</fullName>
    </submittedName>
</protein>
<comment type="caution">
    <text evidence="3">The sequence shown here is derived from an EMBL/GenBank/DDBJ whole genome shotgun (WGS) entry which is preliminary data.</text>
</comment>
<evidence type="ECO:0000313" key="4">
    <source>
        <dbReference type="Proteomes" id="UP000092177"/>
    </source>
</evidence>
<feature type="compositionally biased region" description="Basic and acidic residues" evidence="1">
    <location>
        <begin position="56"/>
        <end position="72"/>
    </location>
</feature>
<dbReference type="GeneID" id="28866191"/>
<keyword evidence="4" id="KW-1185">Reference proteome</keyword>
<name>A0A1B7Y8L4_COLHI</name>